<evidence type="ECO:0000313" key="2">
    <source>
        <dbReference type="EMBL" id="GLI92313.1"/>
    </source>
</evidence>
<name>A0A9W6GSV7_9HYPH</name>
<evidence type="ECO:0000256" key="1">
    <source>
        <dbReference type="SAM" id="SignalP"/>
    </source>
</evidence>
<gene>
    <name evidence="2" type="ORF">LMG27198_13050</name>
</gene>
<organism evidence="2 3">
    <name type="scientific">Methylocystis echinoides</name>
    <dbReference type="NCBI Taxonomy" id="29468"/>
    <lineage>
        <taxon>Bacteria</taxon>
        <taxon>Pseudomonadati</taxon>
        <taxon>Pseudomonadota</taxon>
        <taxon>Alphaproteobacteria</taxon>
        <taxon>Hyphomicrobiales</taxon>
        <taxon>Methylocystaceae</taxon>
        <taxon>Methylocystis</taxon>
    </lineage>
</organism>
<feature type="signal peptide" evidence="1">
    <location>
        <begin position="1"/>
        <end position="22"/>
    </location>
</feature>
<accession>A0A9W6GSV7</accession>
<keyword evidence="3" id="KW-1185">Reference proteome</keyword>
<dbReference type="RefSeq" id="WP_281801449.1">
    <property type="nucleotide sequence ID" value="NZ_BSEC01000001.1"/>
</dbReference>
<dbReference type="EMBL" id="BSEC01000001">
    <property type="protein sequence ID" value="GLI92313.1"/>
    <property type="molecule type" value="Genomic_DNA"/>
</dbReference>
<sequence>MNKLSITAACAVVLATAFPATARTSSVAAVSAVLSKPTAAARKMEIGRQVASLCNLSLSSGDLDRASAFIEANRARGVHWVAEQISRSELGAACGE</sequence>
<reference evidence="2" key="1">
    <citation type="journal article" date="2023" name="Int. J. Syst. Evol. Microbiol.">
        <title>Methylocystis iwaonis sp. nov., a type II methane-oxidizing bacterium from surface soil of a rice paddy field in Japan, and emended description of the genus Methylocystis (ex Whittenbury et al. 1970) Bowman et al. 1993.</title>
        <authorList>
            <person name="Kaise H."/>
            <person name="Sawadogo J.B."/>
            <person name="Alam M.S."/>
            <person name="Ueno C."/>
            <person name="Dianou D."/>
            <person name="Shinjo R."/>
            <person name="Asakawa S."/>
        </authorList>
    </citation>
    <scope>NUCLEOTIDE SEQUENCE</scope>
    <source>
        <strain evidence="2">LMG27198</strain>
    </source>
</reference>
<feature type="chain" id="PRO_5040965101" evidence="1">
    <location>
        <begin position="23"/>
        <end position="96"/>
    </location>
</feature>
<evidence type="ECO:0000313" key="3">
    <source>
        <dbReference type="Proteomes" id="UP001144323"/>
    </source>
</evidence>
<comment type="caution">
    <text evidence="2">The sequence shown here is derived from an EMBL/GenBank/DDBJ whole genome shotgun (WGS) entry which is preliminary data.</text>
</comment>
<dbReference type="Proteomes" id="UP001144323">
    <property type="component" value="Unassembled WGS sequence"/>
</dbReference>
<keyword evidence="1" id="KW-0732">Signal</keyword>
<proteinExistence type="predicted"/>
<dbReference type="AlphaFoldDB" id="A0A9W6GSV7"/>
<protein>
    <submittedName>
        <fullName evidence="2">Uncharacterized protein</fullName>
    </submittedName>
</protein>